<comment type="caution">
    <text evidence="1">The sequence shown here is derived from an EMBL/GenBank/DDBJ whole genome shotgun (WGS) entry which is preliminary data.</text>
</comment>
<gene>
    <name evidence="1" type="ORF">SD72_05675</name>
</gene>
<dbReference type="AlphaFoldDB" id="A0A0D0HZK3"/>
<dbReference type="Proteomes" id="UP000032120">
    <property type="component" value="Unassembled WGS sequence"/>
</dbReference>
<proteinExistence type="predicted"/>
<organism evidence="1 2">
    <name type="scientific">Leucobacter komagatae</name>
    <dbReference type="NCBI Taxonomy" id="55969"/>
    <lineage>
        <taxon>Bacteria</taxon>
        <taxon>Bacillati</taxon>
        <taxon>Actinomycetota</taxon>
        <taxon>Actinomycetes</taxon>
        <taxon>Micrococcales</taxon>
        <taxon>Microbacteriaceae</taxon>
        <taxon>Leucobacter</taxon>
    </lineage>
</organism>
<keyword evidence="2" id="KW-1185">Reference proteome</keyword>
<protein>
    <submittedName>
        <fullName evidence="1">Uncharacterized protein</fullName>
    </submittedName>
</protein>
<name>A0A0D0HZK3_9MICO</name>
<accession>A0A0D0HZK3</accession>
<reference evidence="1 2" key="1">
    <citation type="submission" date="2015-01" db="EMBL/GenBank/DDBJ databases">
        <title>Draft genome sequence of Leucobacter komagatae strain VKM ST2845.</title>
        <authorList>
            <person name="Karlyshev A.V."/>
            <person name="Kudryashova E.B."/>
        </authorList>
    </citation>
    <scope>NUCLEOTIDE SEQUENCE [LARGE SCALE GENOMIC DNA]</scope>
    <source>
        <strain evidence="1 2">VKM ST2845</strain>
    </source>
</reference>
<evidence type="ECO:0000313" key="2">
    <source>
        <dbReference type="Proteomes" id="UP000032120"/>
    </source>
</evidence>
<evidence type="ECO:0000313" key="1">
    <source>
        <dbReference type="EMBL" id="KIP52991.1"/>
    </source>
</evidence>
<dbReference type="EMBL" id="JXSQ01000005">
    <property type="protein sequence ID" value="KIP52991.1"/>
    <property type="molecule type" value="Genomic_DNA"/>
</dbReference>
<sequence length="63" mass="6764">MDRNVIGTVTSETVNLMHDAVGHVVGFDVLDHPHEFGSVCLPSGFTGVDELFDHDRAKVTGLA</sequence>